<accession>E6WR44</accession>
<dbReference type="KEGG" id="psu:Psesu_0938"/>
<keyword evidence="4" id="KW-0813">Transport</keyword>
<evidence type="ECO:0000256" key="5">
    <source>
        <dbReference type="ARBA" id="ARBA00022475"/>
    </source>
</evidence>
<evidence type="ECO:0000256" key="4">
    <source>
        <dbReference type="ARBA" id="ARBA00022448"/>
    </source>
</evidence>
<name>E6WR44_PSEUU</name>
<evidence type="ECO:0000256" key="9">
    <source>
        <dbReference type="ARBA" id="ARBA00023136"/>
    </source>
</evidence>
<dbReference type="RefSeq" id="WP_013534619.1">
    <property type="nucleotide sequence ID" value="NC_014924.1"/>
</dbReference>
<evidence type="ECO:0000256" key="6">
    <source>
        <dbReference type="ARBA" id="ARBA00022519"/>
    </source>
</evidence>
<dbReference type="Pfam" id="PF01203">
    <property type="entry name" value="T2SSN"/>
    <property type="match status" value="1"/>
</dbReference>
<sequence>MSARLRWGLFAAVFVGVLLAGLPLRLVLAATGMPAPLAASGASGTLWNGQLHGVHWDRTALGSVSLRLSPWHLALGEARLAAAGPRLAATVLQGRRTGVEHARGDLDLALSGLPLRLSLDNAAAVFDRDRCIAAGGALAIELAGPGSAGMPAPVLHARPRCDGGRWLAEFSAAPVDGMPAMHATLHLDRRGQLALLARVETADPALRLALASQGFETSGAGMSLRAEGRLWR</sequence>
<dbReference type="InterPro" id="IPR022792">
    <property type="entry name" value="T2SS_protein-GspN"/>
</dbReference>
<dbReference type="OrthoDB" id="5975941at2"/>
<reference evidence="11 12" key="1">
    <citation type="submission" date="2011-01" db="EMBL/GenBank/DDBJ databases">
        <title>Complete sequence of Pseudoxanthomonas suwonensis 11-1.</title>
        <authorList>
            <consortium name="US DOE Joint Genome Institute"/>
            <person name="Lucas S."/>
            <person name="Copeland A."/>
            <person name="Lapidus A."/>
            <person name="Cheng J.-F."/>
            <person name="Goodwin L."/>
            <person name="Pitluck S."/>
            <person name="Teshima H."/>
            <person name="Detter J.C."/>
            <person name="Han C."/>
            <person name="Tapia R."/>
            <person name="Land M."/>
            <person name="Hauser L."/>
            <person name="Kyrpides N."/>
            <person name="Ivanova N."/>
            <person name="Ovchinnikova G."/>
            <person name="Siebers A.K."/>
            <person name="Allgaier M."/>
            <person name="Thelen M.P."/>
            <person name="Hugenholtz P."/>
            <person name="Gladden J."/>
            <person name="Woyke T."/>
        </authorList>
    </citation>
    <scope>NUCLEOTIDE SEQUENCE [LARGE SCALE GENOMIC DNA]</scope>
    <source>
        <strain evidence="12">11-1</strain>
    </source>
</reference>
<keyword evidence="9" id="KW-0472">Membrane</keyword>
<evidence type="ECO:0000313" key="12">
    <source>
        <dbReference type="Proteomes" id="UP000008632"/>
    </source>
</evidence>
<organism evidence="11 12">
    <name type="scientific">Pseudoxanthomonas suwonensis (strain 11-1)</name>
    <dbReference type="NCBI Taxonomy" id="743721"/>
    <lineage>
        <taxon>Bacteria</taxon>
        <taxon>Pseudomonadati</taxon>
        <taxon>Pseudomonadota</taxon>
        <taxon>Gammaproteobacteria</taxon>
        <taxon>Lysobacterales</taxon>
        <taxon>Lysobacteraceae</taxon>
        <taxon>Pseudoxanthomonas</taxon>
    </lineage>
</organism>
<dbReference type="GO" id="GO:0015627">
    <property type="term" value="C:type II protein secretion system complex"/>
    <property type="evidence" value="ECO:0007669"/>
    <property type="project" value="InterPro"/>
</dbReference>
<evidence type="ECO:0000313" key="11">
    <source>
        <dbReference type="EMBL" id="ADV26789.1"/>
    </source>
</evidence>
<evidence type="ECO:0000256" key="2">
    <source>
        <dbReference type="ARBA" id="ARBA00007208"/>
    </source>
</evidence>
<dbReference type="Proteomes" id="UP000008632">
    <property type="component" value="Chromosome"/>
</dbReference>
<keyword evidence="5" id="KW-1003">Cell membrane</keyword>
<keyword evidence="8" id="KW-0653">Protein transport</keyword>
<evidence type="ECO:0000256" key="1">
    <source>
        <dbReference type="ARBA" id="ARBA00004533"/>
    </source>
</evidence>
<dbReference type="HOGENOM" id="CLU_1165444_0_0_6"/>
<dbReference type="STRING" id="743721.Psesu_0938"/>
<keyword evidence="7" id="KW-0812">Transmembrane</keyword>
<keyword evidence="6" id="KW-0997">Cell inner membrane</keyword>
<evidence type="ECO:0000256" key="10">
    <source>
        <dbReference type="ARBA" id="ARBA00030772"/>
    </source>
</evidence>
<dbReference type="GO" id="GO:0015628">
    <property type="term" value="P:protein secretion by the type II secretion system"/>
    <property type="evidence" value="ECO:0007669"/>
    <property type="project" value="InterPro"/>
</dbReference>
<dbReference type="eggNOG" id="ENOG5033A9B">
    <property type="taxonomic scope" value="Bacteria"/>
</dbReference>
<dbReference type="GO" id="GO:0005886">
    <property type="term" value="C:plasma membrane"/>
    <property type="evidence" value="ECO:0007669"/>
    <property type="project" value="UniProtKB-SubCell"/>
</dbReference>
<evidence type="ECO:0000256" key="7">
    <source>
        <dbReference type="ARBA" id="ARBA00022692"/>
    </source>
</evidence>
<dbReference type="AlphaFoldDB" id="E6WR44"/>
<gene>
    <name evidence="11" type="ordered locus">Psesu_0938</name>
</gene>
<keyword evidence="12" id="KW-1185">Reference proteome</keyword>
<proteinExistence type="inferred from homology"/>
<comment type="similarity">
    <text evidence="2">Belongs to the GSP N family.</text>
</comment>
<comment type="subcellular location">
    <subcellularLocation>
        <location evidence="1">Cell inner membrane</location>
    </subcellularLocation>
</comment>
<protein>
    <recommendedName>
        <fullName evidence="3">Type II secretion system protein N</fullName>
    </recommendedName>
    <alternativeName>
        <fullName evidence="10">General secretion pathway protein N</fullName>
    </alternativeName>
</protein>
<evidence type="ECO:0000256" key="3">
    <source>
        <dbReference type="ARBA" id="ARBA00021563"/>
    </source>
</evidence>
<evidence type="ECO:0000256" key="8">
    <source>
        <dbReference type="ARBA" id="ARBA00022927"/>
    </source>
</evidence>
<dbReference type="EMBL" id="CP002446">
    <property type="protein sequence ID" value="ADV26789.1"/>
    <property type="molecule type" value="Genomic_DNA"/>
</dbReference>